<name>A0ABT8TAP1_9BACT</name>
<accession>A0ABT8TAP1</accession>
<proteinExistence type="predicted"/>
<evidence type="ECO:0008006" key="3">
    <source>
        <dbReference type="Google" id="ProtNLM"/>
    </source>
</evidence>
<dbReference type="EMBL" id="JAULJQ010000007">
    <property type="protein sequence ID" value="MDO2409798.1"/>
    <property type="molecule type" value="Genomic_DNA"/>
</dbReference>
<gene>
    <name evidence="1" type="ORF">Q2362_06765</name>
</gene>
<dbReference type="RefSeq" id="WP_302244578.1">
    <property type="nucleotide sequence ID" value="NZ_JAULJQ010000007.1"/>
</dbReference>
<organism evidence="1 2">
    <name type="scientific">Campylobacter magnus</name>
    <dbReference type="NCBI Taxonomy" id="3026462"/>
    <lineage>
        <taxon>Bacteria</taxon>
        <taxon>Pseudomonadati</taxon>
        <taxon>Campylobacterota</taxon>
        <taxon>Epsilonproteobacteria</taxon>
        <taxon>Campylobacterales</taxon>
        <taxon>Campylobacteraceae</taxon>
        <taxon>Campylobacter</taxon>
    </lineage>
</organism>
<keyword evidence="2" id="KW-1185">Reference proteome</keyword>
<evidence type="ECO:0000313" key="2">
    <source>
        <dbReference type="Proteomes" id="UP001171111"/>
    </source>
</evidence>
<dbReference type="Proteomes" id="UP001171111">
    <property type="component" value="Unassembled WGS sequence"/>
</dbReference>
<comment type="caution">
    <text evidence="1">The sequence shown here is derived from an EMBL/GenBank/DDBJ whole genome shotgun (WGS) entry which is preliminary data.</text>
</comment>
<evidence type="ECO:0000313" key="1">
    <source>
        <dbReference type="EMBL" id="MDO2409798.1"/>
    </source>
</evidence>
<reference evidence="1 2" key="1">
    <citation type="submission" date="2023-06" db="EMBL/GenBank/DDBJ databases">
        <title>Campylobacter magnum sp. nov., isolated from cecal contents of domestic pigs (Sus scrofa domesticus).</title>
        <authorList>
            <person name="Papic B."/>
            <person name="Gruntar I."/>
        </authorList>
    </citation>
    <scope>NUCLEOTIDE SEQUENCE [LARGE SCALE GENOMIC DNA]</scope>
    <source>
        <strain evidence="2">34484-21</strain>
    </source>
</reference>
<protein>
    <recommendedName>
        <fullName evidence="3">Chemotaxis protein</fullName>
    </recommendedName>
</protein>
<sequence>MRAFKDSAFIAAARIEISGQINDVASDLNGLAKLAEDIDESKLEGHDKDLFEQVVAGVHQIKSLFEGANQMVRNIENFLLSKDFPSSEEMKESIKNSGADITALDELDEYKALSKDEKEKFTFIVANYELISTMLDSAGTLCAVLHKAVKRL</sequence>